<evidence type="ECO:0000256" key="4">
    <source>
        <dbReference type="ARBA" id="ARBA00022989"/>
    </source>
</evidence>
<feature type="transmembrane region" description="Helical" evidence="6">
    <location>
        <begin position="112"/>
        <end position="141"/>
    </location>
</feature>
<proteinExistence type="predicted"/>
<name>A0A3B0T6Z3_9ZZZZ</name>
<evidence type="ECO:0000256" key="5">
    <source>
        <dbReference type="ARBA" id="ARBA00023136"/>
    </source>
</evidence>
<evidence type="ECO:0000256" key="6">
    <source>
        <dbReference type="SAM" id="Phobius"/>
    </source>
</evidence>
<dbReference type="GO" id="GO:0015171">
    <property type="term" value="F:amino acid transmembrane transporter activity"/>
    <property type="evidence" value="ECO:0007669"/>
    <property type="project" value="TreeGrafter"/>
</dbReference>
<dbReference type="AlphaFoldDB" id="A0A3B0T6Z3"/>
<feature type="transmembrane region" description="Helical" evidence="6">
    <location>
        <begin position="147"/>
        <end position="169"/>
    </location>
</feature>
<organism evidence="7">
    <name type="scientific">hydrothermal vent metagenome</name>
    <dbReference type="NCBI Taxonomy" id="652676"/>
    <lineage>
        <taxon>unclassified sequences</taxon>
        <taxon>metagenomes</taxon>
        <taxon>ecological metagenomes</taxon>
    </lineage>
</organism>
<feature type="transmembrane region" description="Helical" evidence="6">
    <location>
        <begin position="190"/>
        <end position="213"/>
    </location>
</feature>
<feature type="transmembrane region" description="Helical" evidence="6">
    <location>
        <begin position="6"/>
        <end position="28"/>
    </location>
</feature>
<dbReference type="Pfam" id="PF01810">
    <property type="entry name" value="LysE"/>
    <property type="match status" value="1"/>
</dbReference>
<evidence type="ECO:0000256" key="3">
    <source>
        <dbReference type="ARBA" id="ARBA00022692"/>
    </source>
</evidence>
<keyword evidence="2" id="KW-1003">Cell membrane</keyword>
<evidence type="ECO:0008006" key="8">
    <source>
        <dbReference type="Google" id="ProtNLM"/>
    </source>
</evidence>
<accession>A0A3B0T6Z3</accession>
<reference evidence="7" key="1">
    <citation type="submission" date="2018-06" db="EMBL/GenBank/DDBJ databases">
        <authorList>
            <person name="Zhirakovskaya E."/>
        </authorList>
    </citation>
    <scope>NUCLEOTIDE SEQUENCE</scope>
</reference>
<keyword evidence="5 6" id="KW-0472">Membrane</keyword>
<keyword evidence="4 6" id="KW-1133">Transmembrane helix</keyword>
<dbReference type="InterPro" id="IPR001123">
    <property type="entry name" value="LeuE-type"/>
</dbReference>
<evidence type="ECO:0000256" key="1">
    <source>
        <dbReference type="ARBA" id="ARBA00004651"/>
    </source>
</evidence>
<protein>
    <recommendedName>
        <fullName evidence="8">Lysine transporter LysE</fullName>
    </recommendedName>
</protein>
<feature type="transmembrane region" description="Helical" evidence="6">
    <location>
        <begin position="71"/>
        <end position="91"/>
    </location>
</feature>
<comment type="subcellular location">
    <subcellularLocation>
        <location evidence="1">Cell membrane</location>
        <topology evidence="1">Multi-pass membrane protein</topology>
    </subcellularLocation>
</comment>
<evidence type="ECO:0000256" key="2">
    <source>
        <dbReference type="ARBA" id="ARBA00022475"/>
    </source>
</evidence>
<evidence type="ECO:0000313" key="7">
    <source>
        <dbReference type="EMBL" id="VAW11833.1"/>
    </source>
</evidence>
<gene>
    <name evidence="7" type="ORF">MNBD_ALPHA09-1605</name>
</gene>
<keyword evidence="3 6" id="KW-0812">Transmembrane</keyword>
<dbReference type="PANTHER" id="PTHR30086">
    <property type="entry name" value="ARGININE EXPORTER PROTEIN ARGO"/>
    <property type="match status" value="1"/>
</dbReference>
<sequence>MDWGILGIGIAIGIAVAAPIGPINLLCIQRSLHMGFLAGLATGLGAVLGDGIFAAVSAFGISWIAELVSGYRGWLQGIGGVALVAMGWKTMTTGPATAAPVLTQKWLHHGGLIGTTFLLTITNPATLFGFVIIFSGIGGLVSLPGSFAQSGQLVFAVMAGSFMWWVLLARVASLFQTRISARGLTLINRVAGLAIIAFGLVVLTDLLADYFIANFDRW</sequence>
<feature type="transmembrane region" description="Helical" evidence="6">
    <location>
        <begin position="40"/>
        <end position="65"/>
    </location>
</feature>
<dbReference type="GO" id="GO:0005886">
    <property type="term" value="C:plasma membrane"/>
    <property type="evidence" value="ECO:0007669"/>
    <property type="project" value="UniProtKB-SubCell"/>
</dbReference>
<dbReference type="PANTHER" id="PTHR30086:SF20">
    <property type="entry name" value="ARGININE EXPORTER PROTEIN ARGO-RELATED"/>
    <property type="match status" value="1"/>
</dbReference>
<dbReference type="EMBL" id="UOEM01000035">
    <property type="protein sequence ID" value="VAW11833.1"/>
    <property type="molecule type" value="Genomic_DNA"/>
</dbReference>